<gene>
    <name evidence="1" type="ordered locus">SpiBuddy_2301</name>
</gene>
<dbReference type="HOGENOM" id="CLU_574784_0_0_12"/>
<dbReference type="PROSITE" id="PS51257">
    <property type="entry name" value="PROKAR_LIPOPROTEIN"/>
    <property type="match status" value="1"/>
</dbReference>
<organism evidence="1 2">
    <name type="scientific">Sphaerochaeta globosa (strain ATCC BAA-1886 / DSM 22777 / Buddy)</name>
    <name type="common">Spirochaeta sp. (strain Buddy)</name>
    <dbReference type="NCBI Taxonomy" id="158189"/>
    <lineage>
        <taxon>Bacteria</taxon>
        <taxon>Pseudomonadati</taxon>
        <taxon>Spirochaetota</taxon>
        <taxon>Spirochaetia</taxon>
        <taxon>Spirochaetales</taxon>
        <taxon>Sphaerochaetaceae</taxon>
        <taxon>Sphaerochaeta</taxon>
    </lineage>
</organism>
<sequence>MKQAVRNVTIILIFSLVLSSCSSLSSLVRSQVEGLPSWVYSPQTRSDQVAYVGRGTDMVSYNARLLAYEDILAQISAYVGEDVRDAYYRELTTTNAIVDLNLSISNEYERTETRGQHQMYLLARLDANLLAGKRTSVYNEILERDAQIEVLLKEADRAYRANDDTSAIDLYLQAAILASQGPVNVKKHEVSNLLEKAQTFLTSLRFTLRDADQTKATVTVYVRRKSRLLSPKVLKAPVHATFQARNSLGKPYTDFLQFNTATDGFFTFIPYNQGLQKSGEVIFSVDFSRLREQISSVFDQETIAPILAAMDACRIEFPYSVSSPVTEKTVVAAIQAFSQEGVLLSHPGALQTFSEELALDTIPVVQLSLGTLELEDQLSELRSRYPQGGLALLGTVGVVRTEVVRQQQVVVASGRVQVYDLGTQSVLYDTKEVEAVASGQTMDAARDAAFKRFGSIASYLVSSFLFMR</sequence>
<dbReference type="KEGG" id="sbu:SpiBuddy_2301"/>
<dbReference type="OrthoDB" id="369330at2"/>
<dbReference type="EMBL" id="CP002541">
    <property type="protein sequence ID" value="ADY14120.1"/>
    <property type="molecule type" value="Genomic_DNA"/>
</dbReference>
<dbReference type="STRING" id="158189.SpiBuddy_2301"/>
<dbReference type="RefSeq" id="WP_013607969.1">
    <property type="nucleotide sequence ID" value="NC_015152.1"/>
</dbReference>
<accession>F0RSK7</accession>
<evidence type="ECO:0008006" key="3">
    <source>
        <dbReference type="Google" id="ProtNLM"/>
    </source>
</evidence>
<dbReference type="Proteomes" id="UP000008466">
    <property type="component" value="Chromosome"/>
</dbReference>
<keyword evidence="2" id="KW-1185">Reference proteome</keyword>
<proteinExistence type="predicted"/>
<name>F0RSK7_SPHGB</name>
<evidence type="ECO:0000313" key="2">
    <source>
        <dbReference type="Proteomes" id="UP000008466"/>
    </source>
</evidence>
<reference evidence="2" key="1">
    <citation type="submission" date="2011-02" db="EMBL/GenBank/DDBJ databases">
        <title>Complete sequence of Spirochaeta sp. Buddy.</title>
        <authorList>
            <person name="Lucas S."/>
            <person name="Copeland A."/>
            <person name="Lapidus A."/>
            <person name="Cheng J.-F."/>
            <person name="Goodwin L."/>
            <person name="Pitluck S."/>
            <person name="Zeytun A."/>
            <person name="Detter J.C."/>
            <person name="Han C."/>
            <person name="Tapia R."/>
            <person name="Land M."/>
            <person name="Hauser L."/>
            <person name="Kyrpides N."/>
            <person name="Ivanova N."/>
            <person name="Mikhailova N."/>
            <person name="Pagani I."/>
            <person name="Ritalahti K.M."/>
            <person name="Loeffler F.E."/>
            <person name="Woyke T."/>
        </authorList>
    </citation>
    <scope>NUCLEOTIDE SEQUENCE [LARGE SCALE GENOMIC DNA]</scope>
    <source>
        <strain evidence="2">ATCC BAA-1886 / DSM 22777 / Buddy</strain>
    </source>
</reference>
<protein>
    <recommendedName>
        <fullName evidence="3">LPP20 lipoprotein</fullName>
    </recommendedName>
</protein>
<evidence type="ECO:0000313" key="1">
    <source>
        <dbReference type="EMBL" id="ADY14120.1"/>
    </source>
</evidence>
<dbReference type="AlphaFoldDB" id="F0RSK7"/>